<keyword evidence="2" id="KW-1185">Reference proteome</keyword>
<evidence type="ECO:0000313" key="1">
    <source>
        <dbReference type="EMBL" id="KAF7392676.1"/>
    </source>
</evidence>
<dbReference type="AlphaFoldDB" id="A0A834JQG9"/>
<evidence type="ECO:0000313" key="2">
    <source>
        <dbReference type="Proteomes" id="UP000614350"/>
    </source>
</evidence>
<dbReference type="EMBL" id="JACSEA010000009">
    <property type="protein sequence ID" value="KAF7392676.1"/>
    <property type="molecule type" value="Genomic_DNA"/>
</dbReference>
<organism evidence="1 2">
    <name type="scientific">Vespula vulgaris</name>
    <name type="common">Yellow jacket</name>
    <name type="synonym">Wasp</name>
    <dbReference type="NCBI Taxonomy" id="7454"/>
    <lineage>
        <taxon>Eukaryota</taxon>
        <taxon>Metazoa</taxon>
        <taxon>Ecdysozoa</taxon>
        <taxon>Arthropoda</taxon>
        <taxon>Hexapoda</taxon>
        <taxon>Insecta</taxon>
        <taxon>Pterygota</taxon>
        <taxon>Neoptera</taxon>
        <taxon>Endopterygota</taxon>
        <taxon>Hymenoptera</taxon>
        <taxon>Apocrita</taxon>
        <taxon>Aculeata</taxon>
        <taxon>Vespoidea</taxon>
        <taxon>Vespidae</taxon>
        <taxon>Vespinae</taxon>
        <taxon>Vespula</taxon>
    </lineage>
</organism>
<protein>
    <submittedName>
        <fullName evidence="1">Uncharacterized protein</fullName>
    </submittedName>
</protein>
<gene>
    <name evidence="1" type="ORF">HZH66_008509</name>
</gene>
<sequence>MATKSSLHFVVGHINRVLSINSAEIVFMLDDKLQKVYLKKEKYFHNGRLIPQDESLFRYIKCGMKVKFSCRILRQQKCLYGWIALMCWPTEQTLGLSVSLKVGMQYISGHLSQSSLNEISLTDVIFFDAVPCIPEENEYNCEWYATCVFKGKRPNMNNIVPEPLIDDLGTEEILQVIENCFINPNSMFLIGKGILLNTINNDFGLILGEFQYNIFKEILFHKNNTYVFKMCLDKYGLPDILKRGDRMKFVAIGAPPGFFVEWIAIQVSVCDAGEYRTSKYDGFLSRLCQ</sequence>
<comment type="caution">
    <text evidence="1">The sequence shown here is derived from an EMBL/GenBank/DDBJ whole genome shotgun (WGS) entry which is preliminary data.</text>
</comment>
<name>A0A834JQG9_VESVU</name>
<reference evidence="1" key="1">
    <citation type="journal article" date="2020" name="G3 (Bethesda)">
        <title>High-Quality Assemblies for Three Invasive Social Wasps from the &lt;i&gt;Vespula&lt;/i&gt; Genus.</title>
        <authorList>
            <person name="Harrop T.W.R."/>
            <person name="Guhlin J."/>
            <person name="McLaughlin G.M."/>
            <person name="Permina E."/>
            <person name="Stockwell P."/>
            <person name="Gilligan J."/>
            <person name="Le Lec M.F."/>
            <person name="Gruber M.A.M."/>
            <person name="Quinn O."/>
            <person name="Lovegrove M."/>
            <person name="Duncan E.J."/>
            <person name="Remnant E.J."/>
            <person name="Van Eeckhoven J."/>
            <person name="Graham B."/>
            <person name="Knapp R.A."/>
            <person name="Langford K.W."/>
            <person name="Kronenberg Z."/>
            <person name="Press M.O."/>
            <person name="Eacker S.M."/>
            <person name="Wilson-Rankin E.E."/>
            <person name="Purcell J."/>
            <person name="Lester P.J."/>
            <person name="Dearden P.K."/>
        </authorList>
    </citation>
    <scope>NUCLEOTIDE SEQUENCE</scope>
    <source>
        <strain evidence="1">Marl-1</strain>
    </source>
</reference>
<accession>A0A834JQG9</accession>
<dbReference type="Proteomes" id="UP000614350">
    <property type="component" value="Unassembled WGS sequence"/>
</dbReference>
<proteinExistence type="predicted"/>